<sequence length="142" mass="16236">MNGDPKRVVLGKTWNESGEDWNLARATLKTVVILGKEKTRVNECLGLQLKQKQRKRTTVFGNEALRPKLLDGHPRPLGKEEDVPILVAHGVNLSKLYQSGLSVERATRGETERICKQRARESYSDEPSMRLANDWRWRAEVE</sequence>
<accession>A0A0J7B831</accession>
<protein>
    <submittedName>
        <fullName evidence="1">Uncharacterized protein</fullName>
    </submittedName>
</protein>
<evidence type="ECO:0000313" key="1">
    <source>
        <dbReference type="EMBL" id="KMP06132.1"/>
    </source>
</evidence>
<organism evidence="1 2">
    <name type="scientific">Coccidioides immitis RMSCC 2394</name>
    <dbReference type="NCBI Taxonomy" id="404692"/>
    <lineage>
        <taxon>Eukaryota</taxon>
        <taxon>Fungi</taxon>
        <taxon>Dikarya</taxon>
        <taxon>Ascomycota</taxon>
        <taxon>Pezizomycotina</taxon>
        <taxon>Eurotiomycetes</taxon>
        <taxon>Eurotiomycetidae</taxon>
        <taxon>Onygenales</taxon>
        <taxon>Onygenaceae</taxon>
        <taxon>Coccidioides</taxon>
    </lineage>
</organism>
<dbReference type="AlphaFoldDB" id="A0A0J7B831"/>
<proteinExistence type="predicted"/>
<gene>
    <name evidence="1" type="ORF">CIRG_05814</name>
</gene>
<name>A0A0J7B831_COCIT</name>
<dbReference type="Proteomes" id="UP000054565">
    <property type="component" value="Unassembled WGS sequence"/>
</dbReference>
<reference evidence="2" key="1">
    <citation type="journal article" date="2010" name="Genome Res.">
        <title>Population genomic sequencing of Coccidioides fungi reveals recent hybridization and transposon control.</title>
        <authorList>
            <person name="Neafsey D.E."/>
            <person name="Barker B.M."/>
            <person name="Sharpton T.J."/>
            <person name="Stajich J.E."/>
            <person name="Park D.J."/>
            <person name="Whiston E."/>
            <person name="Hung C.-Y."/>
            <person name="McMahan C."/>
            <person name="White J."/>
            <person name="Sykes S."/>
            <person name="Heiman D."/>
            <person name="Young S."/>
            <person name="Zeng Q."/>
            <person name="Abouelleil A."/>
            <person name="Aftuck L."/>
            <person name="Bessette D."/>
            <person name="Brown A."/>
            <person name="FitzGerald M."/>
            <person name="Lui A."/>
            <person name="Macdonald J.P."/>
            <person name="Priest M."/>
            <person name="Orbach M.J."/>
            <person name="Galgiani J.N."/>
            <person name="Kirkland T.N."/>
            <person name="Cole G.T."/>
            <person name="Birren B.W."/>
            <person name="Henn M.R."/>
            <person name="Taylor J.W."/>
            <person name="Rounsley S.D."/>
        </authorList>
    </citation>
    <scope>NUCLEOTIDE SEQUENCE [LARGE SCALE GENOMIC DNA]</scope>
    <source>
        <strain evidence="2">RMSCC 2394</strain>
    </source>
</reference>
<evidence type="ECO:0000313" key="2">
    <source>
        <dbReference type="Proteomes" id="UP000054565"/>
    </source>
</evidence>
<dbReference type="EMBL" id="DS028096">
    <property type="protein sequence ID" value="KMP06132.1"/>
    <property type="molecule type" value="Genomic_DNA"/>
</dbReference>